<keyword evidence="4 7" id="KW-0812">Transmembrane</keyword>
<evidence type="ECO:0000256" key="2">
    <source>
        <dbReference type="ARBA" id="ARBA00022448"/>
    </source>
</evidence>
<keyword evidence="10" id="KW-1185">Reference proteome</keyword>
<dbReference type="EMBL" id="FONG01000016">
    <property type="protein sequence ID" value="SFF49493.1"/>
    <property type="molecule type" value="Genomic_DNA"/>
</dbReference>
<feature type="transmembrane region" description="Helical" evidence="7">
    <location>
        <begin position="294"/>
        <end position="310"/>
    </location>
</feature>
<sequence>MAVPGLGGLGRNFGLLWAANSVSTLGDGVVAAAAPLLVASVSDDPVLVGLAVFVQQLPWLLFSLVSGVVIDRLDKQRLIVAVDLLRGGLTALLAVTVWSGDASIPVVYAIAFLLGTGETLAENAAATMVPAVVAADALPSANSRLHGSYFVLNKFAGRPLGAALFVVAAALPFGVDASSFVASALLVAMMRGVRSGAAAPAGDADEGQRPSVRADIAVGVRWLWHEPTIRTMALALCLMNVTLTSGFSILVLYARDRLGIGDIGFGLLLSASAVGGVFGALWAPRLQSRFRAATLLRVGLIVETCTHVGLGLSSLAWVSAAVLVVFGVHSSVFAGVETTIRQRRVPEALRGRVQSVFMMLAIGGNALGALLGGPLARWRGVTAPFWFAAVAMAVVTAMAWAPFGRNLASGPASPHLAEVGA</sequence>
<evidence type="ECO:0000313" key="9">
    <source>
        <dbReference type="EMBL" id="SFF49493.1"/>
    </source>
</evidence>
<dbReference type="OrthoDB" id="145388at2"/>
<comment type="subcellular location">
    <subcellularLocation>
        <location evidence="1">Cell membrane</location>
        <topology evidence="1">Multi-pass membrane protein</topology>
    </subcellularLocation>
</comment>
<evidence type="ECO:0000256" key="6">
    <source>
        <dbReference type="ARBA" id="ARBA00023136"/>
    </source>
</evidence>
<dbReference type="InterPro" id="IPR010290">
    <property type="entry name" value="TM_effector"/>
</dbReference>
<dbReference type="InterPro" id="IPR020846">
    <property type="entry name" value="MFS_dom"/>
</dbReference>
<dbReference type="PANTHER" id="PTHR23513:SF6">
    <property type="entry name" value="MAJOR FACILITATOR SUPERFAMILY ASSOCIATED DOMAIN-CONTAINING PROTEIN"/>
    <property type="match status" value="1"/>
</dbReference>
<keyword evidence="6 7" id="KW-0472">Membrane</keyword>
<dbReference type="GO" id="GO:0005886">
    <property type="term" value="C:plasma membrane"/>
    <property type="evidence" value="ECO:0007669"/>
    <property type="project" value="UniProtKB-SubCell"/>
</dbReference>
<organism evidence="9 10">
    <name type="scientific">Actinacidiphila alni</name>
    <dbReference type="NCBI Taxonomy" id="380248"/>
    <lineage>
        <taxon>Bacteria</taxon>
        <taxon>Bacillati</taxon>
        <taxon>Actinomycetota</taxon>
        <taxon>Actinomycetes</taxon>
        <taxon>Kitasatosporales</taxon>
        <taxon>Streptomycetaceae</taxon>
        <taxon>Actinacidiphila</taxon>
    </lineage>
</organism>
<dbReference type="CDD" id="cd06173">
    <property type="entry name" value="MFS_MefA_like"/>
    <property type="match status" value="1"/>
</dbReference>
<dbReference type="SUPFAM" id="SSF103473">
    <property type="entry name" value="MFS general substrate transporter"/>
    <property type="match status" value="1"/>
</dbReference>
<feature type="transmembrane region" description="Helical" evidence="7">
    <location>
        <begin position="316"/>
        <end position="336"/>
    </location>
</feature>
<keyword evidence="2" id="KW-0813">Transport</keyword>
<dbReference type="Pfam" id="PF05977">
    <property type="entry name" value="MFS_3"/>
    <property type="match status" value="1"/>
</dbReference>
<evidence type="ECO:0000256" key="7">
    <source>
        <dbReference type="SAM" id="Phobius"/>
    </source>
</evidence>
<dbReference type="AlphaFoldDB" id="A0A1I2J6L8"/>
<evidence type="ECO:0000256" key="1">
    <source>
        <dbReference type="ARBA" id="ARBA00004651"/>
    </source>
</evidence>
<keyword evidence="3" id="KW-1003">Cell membrane</keyword>
<feature type="transmembrane region" description="Helical" evidence="7">
    <location>
        <begin position="91"/>
        <end position="114"/>
    </location>
</feature>
<feature type="transmembrane region" description="Helical" evidence="7">
    <location>
        <begin position="383"/>
        <end position="403"/>
    </location>
</feature>
<name>A0A1I2J6L8_9ACTN</name>
<dbReference type="RefSeq" id="WP_093715843.1">
    <property type="nucleotide sequence ID" value="NZ_FONG01000016.1"/>
</dbReference>
<feature type="transmembrane region" description="Helical" evidence="7">
    <location>
        <begin position="260"/>
        <end position="282"/>
    </location>
</feature>
<dbReference type="Gene3D" id="1.20.1250.20">
    <property type="entry name" value="MFS general substrate transporter like domains"/>
    <property type="match status" value="1"/>
</dbReference>
<keyword evidence="5 7" id="KW-1133">Transmembrane helix</keyword>
<feature type="transmembrane region" description="Helical" evidence="7">
    <location>
        <begin position="46"/>
        <end position="70"/>
    </location>
</feature>
<dbReference type="Proteomes" id="UP000199323">
    <property type="component" value="Unassembled WGS sequence"/>
</dbReference>
<feature type="domain" description="Major facilitator superfamily (MFS) profile" evidence="8">
    <location>
        <begin position="228"/>
        <end position="421"/>
    </location>
</feature>
<feature type="transmembrane region" description="Helical" evidence="7">
    <location>
        <begin position="162"/>
        <end position="187"/>
    </location>
</feature>
<evidence type="ECO:0000256" key="3">
    <source>
        <dbReference type="ARBA" id="ARBA00022475"/>
    </source>
</evidence>
<proteinExistence type="predicted"/>
<evidence type="ECO:0000256" key="5">
    <source>
        <dbReference type="ARBA" id="ARBA00022989"/>
    </source>
</evidence>
<reference evidence="9 10" key="1">
    <citation type="submission" date="2016-10" db="EMBL/GenBank/DDBJ databases">
        <authorList>
            <person name="de Groot N.N."/>
        </authorList>
    </citation>
    <scope>NUCLEOTIDE SEQUENCE [LARGE SCALE GENOMIC DNA]</scope>
    <source>
        <strain evidence="9 10">CGMCC 4.3510</strain>
    </source>
</reference>
<dbReference type="PANTHER" id="PTHR23513">
    <property type="entry name" value="INTEGRAL MEMBRANE EFFLUX PROTEIN-RELATED"/>
    <property type="match status" value="1"/>
</dbReference>
<dbReference type="InterPro" id="IPR036259">
    <property type="entry name" value="MFS_trans_sf"/>
</dbReference>
<feature type="transmembrane region" description="Helical" evidence="7">
    <location>
        <begin position="231"/>
        <end position="254"/>
    </location>
</feature>
<dbReference type="PROSITE" id="PS50850">
    <property type="entry name" value="MFS"/>
    <property type="match status" value="1"/>
</dbReference>
<evidence type="ECO:0000256" key="4">
    <source>
        <dbReference type="ARBA" id="ARBA00022692"/>
    </source>
</evidence>
<gene>
    <name evidence="9" type="ORF">SAMN05216251_11676</name>
</gene>
<protein>
    <submittedName>
        <fullName evidence="9">Predicted arabinose efflux permease, MFS family</fullName>
    </submittedName>
</protein>
<dbReference type="STRING" id="380248.SAMN05216251_11676"/>
<feature type="transmembrane region" description="Helical" evidence="7">
    <location>
        <begin position="356"/>
        <end position="377"/>
    </location>
</feature>
<dbReference type="GO" id="GO:0022857">
    <property type="term" value="F:transmembrane transporter activity"/>
    <property type="evidence" value="ECO:0007669"/>
    <property type="project" value="InterPro"/>
</dbReference>
<evidence type="ECO:0000259" key="8">
    <source>
        <dbReference type="PROSITE" id="PS50850"/>
    </source>
</evidence>
<accession>A0A1I2J6L8</accession>
<evidence type="ECO:0000313" key="10">
    <source>
        <dbReference type="Proteomes" id="UP000199323"/>
    </source>
</evidence>